<sequence>MTTPRDILRALLADDSTSPRLTWYGPEGERIELSARVLDNWVSKASNLLVEEADLAPADPVRLDLPAGHWRTFYWALATWNCGGTLHLDDAPAEVTVTSDPTALVGERAPVQVLVSLPALARSASAPLPGGTLDEAADLATYGDVFVDGEDISPEEIALIAQDGQTWTYTELASAPPSAGRRFHLDARHLTQHDLLRRALGVWAHHGSVVITRIEDDALPRILTSEAVDS</sequence>
<protein>
    <recommendedName>
        <fullName evidence="3">TIGR03089 family protein</fullName>
    </recommendedName>
</protein>
<dbReference type="AlphaFoldDB" id="K6VSL7"/>
<dbReference type="OrthoDB" id="3396763at2"/>
<dbReference type="RefSeq" id="WP_006503090.1">
    <property type="nucleotide sequence ID" value="NZ_BAGZ01000008.1"/>
</dbReference>
<dbReference type="NCBIfam" id="TIGR03089">
    <property type="entry name" value="TIGR03089 family protein"/>
    <property type="match status" value="1"/>
</dbReference>
<comment type="caution">
    <text evidence="1">The sequence shown here is derived from an EMBL/GenBank/DDBJ whole genome shotgun (WGS) entry which is preliminary data.</text>
</comment>
<dbReference type="Proteomes" id="UP000008495">
    <property type="component" value="Unassembled WGS sequence"/>
</dbReference>
<gene>
    <name evidence="1" type="ORF">AUCHE_08_05820</name>
</gene>
<organism evidence="1 2">
    <name type="scientific">Austwickia chelonae NBRC 105200</name>
    <dbReference type="NCBI Taxonomy" id="1184607"/>
    <lineage>
        <taxon>Bacteria</taxon>
        <taxon>Bacillati</taxon>
        <taxon>Actinomycetota</taxon>
        <taxon>Actinomycetes</taxon>
        <taxon>Micrococcales</taxon>
        <taxon>Dermatophilaceae</taxon>
        <taxon>Austwickia</taxon>
    </lineage>
</organism>
<dbReference type="eggNOG" id="COG0365">
    <property type="taxonomic scope" value="Bacteria"/>
</dbReference>
<evidence type="ECO:0000313" key="2">
    <source>
        <dbReference type="Proteomes" id="UP000008495"/>
    </source>
</evidence>
<dbReference type="EMBL" id="BAGZ01000008">
    <property type="protein sequence ID" value="GAB78335.1"/>
    <property type="molecule type" value="Genomic_DNA"/>
</dbReference>
<keyword evidence="2" id="KW-1185">Reference proteome</keyword>
<accession>K6VSL7</accession>
<name>K6VSL7_9MICO</name>
<dbReference type="InterPro" id="IPR017523">
    <property type="entry name" value="Rv3268"/>
</dbReference>
<proteinExistence type="predicted"/>
<dbReference type="STRING" id="100225.SAMN05421595_0852"/>
<evidence type="ECO:0000313" key="1">
    <source>
        <dbReference type="EMBL" id="GAB78335.1"/>
    </source>
</evidence>
<reference evidence="1 2" key="1">
    <citation type="submission" date="2012-08" db="EMBL/GenBank/DDBJ databases">
        <title>Whole genome shotgun sequence of Austwickia chelonae NBRC 105200.</title>
        <authorList>
            <person name="Yoshida I."/>
            <person name="Hosoyama A."/>
            <person name="Tsuchikane K."/>
            <person name="Katsumata H."/>
            <person name="Ando Y."/>
            <person name="Ohji S."/>
            <person name="Hamada M."/>
            <person name="Tamura T."/>
            <person name="Yamazoe A."/>
            <person name="Yamazaki S."/>
            <person name="Fujita N."/>
        </authorList>
    </citation>
    <scope>NUCLEOTIDE SEQUENCE [LARGE SCALE GENOMIC DNA]</scope>
    <source>
        <strain evidence="1 2">NBRC 105200</strain>
    </source>
</reference>
<evidence type="ECO:0008006" key="3">
    <source>
        <dbReference type="Google" id="ProtNLM"/>
    </source>
</evidence>